<reference evidence="1" key="2">
    <citation type="journal article" date="2022" name="Sci. Total Environ.">
        <title>Prevalence, transmission, and molecular epidemiology of tet(X)-positive bacteria among humans, animals, and environmental niches in China: An epidemiological, and genomic-based study.</title>
        <authorList>
            <person name="Dong N."/>
            <person name="Zeng Y."/>
            <person name="Cai C."/>
            <person name="Sun C."/>
            <person name="Lu J."/>
            <person name="Liu C."/>
            <person name="Zhou H."/>
            <person name="Sun Q."/>
            <person name="Shu L."/>
            <person name="Wang H."/>
            <person name="Wang Y."/>
            <person name="Wang S."/>
            <person name="Wu C."/>
            <person name="Chan E.W."/>
            <person name="Chen G."/>
            <person name="Shen Z."/>
            <person name="Chen S."/>
            <person name="Zhang R."/>
        </authorList>
    </citation>
    <scope>NUCLEOTIDE SEQUENCE</scope>
    <source>
        <strain evidence="1">R655-4</strain>
    </source>
</reference>
<evidence type="ECO:0000313" key="1">
    <source>
        <dbReference type="EMBL" id="MDM1074377.1"/>
    </source>
</evidence>
<dbReference type="Proteomes" id="UP001170959">
    <property type="component" value="Unassembled WGS sequence"/>
</dbReference>
<sequence>MANHITQLTDKGYLVNGKAVYQSESGKWIPEVKFEWFEITLFKSHLKAIQKDVKVKFKNID</sequence>
<dbReference type="AlphaFoldDB" id="A0AAJ1V9U0"/>
<organism evidence="1 2">
    <name type="scientific">Empedobacter brevis</name>
    <dbReference type="NCBI Taxonomy" id="247"/>
    <lineage>
        <taxon>Bacteria</taxon>
        <taxon>Pseudomonadati</taxon>
        <taxon>Bacteroidota</taxon>
        <taxon>Flavobacteriia</taxon>
        <taxon>Flavobacteriales</taxon>
        <taxon>Weeksellaceae</taxon>
        <taxon>Empedobacter</taxon>
    </lineage>
</organism>
<dbReference type="EMBL" id="JACAGJ010000026">
    <property type="protein sequence ID" value="MDM1074377.1"/>
    <property type="molecule type" value="Genomic_DNA"/>
</dbReference>
<gene>
    <name evidence="1" type="ORF">HX001_18010</name>
</gene>
<comment type="caution">
    <text evidence="1">The sequence shown here is derived from an EMBL/GenBank/DDBJ whole genome shotgun (WGS) entry which is preliminary data.</text>
</comment>
<name>A0AAJ1V9U0_9FLAO</name>
<proteinExistence type="predicted"/>
<dbReference type="RefSeq" id="WP_286494577.1">
    <property type="nucleotide sequence ID" value="NZ_JACAGJ010000026.1"/>
</dbReference>
<protein>
    <submittedName>
        <fullName evidence="1">Uncharacterized protein</fullName>
    </submittedName>
</protein>
<evidence type="ECO:0000313" key="2">
    <source>
        <dbReference type="Proteomes" id="UP001170959"/>
    </source>
</evidence>
<reference evidence="1" key="1">
    <citation type="submission" date="2020-06" db="EMBL/GenBank/DDBJ databases">
        <authorList>
            <person name="Dong N."/>
        </authorList>
    </citation>
    <scope>NUCLEOTIDE SEQUENCE</scope>
    <source>
        <strain evidence="1">R655-4</strain>
    </source>
</reference>
<accession>A0AAJ1V9U0</accession>